<dbReference type="Pfam" id="PF25917">
    <property type="entry name" value="BSH_RND"/>
    <property type="match status" value="1"/>
</dbReference>
<evidence type="ECO:0000259" key="7">
    <source>
        <dbReference type="Pfam" id="PF25944"/>
    </source>
</evidence>
<feature type="domain" description="Multidrug resistance protein MdtA-like beta-barrel" evidence="7">
    <location>
        <begin position="215"/>
        <end position="299"/>
    </location>
</feature>
<dbReference type="AlphaFoldDB" id="A0A370U995"/>
<reference evidence="9 10" key="1">
    <citation type="submission" date="2018-06" db="EMBL/GenBank/DDBJ databases">
        <title>Marinomonas sp. YLB-05 draft genome sequence.</title>
        <authorList>
            <person name="Yu L."/>
            <person name="Tang X."/>
        </authorList>
    </citation>
    <scope>NUCLEOTIDE SEQUENCE [LARGE SCALE GENOMIC DNA]</scope>
    <source>
        <strain evidence="9 10">YLB-05</strain>
    </source>
</reference>
<keyword evidence="3" id="KW-0175">Coiled coil</keyword>
<dbReference type="SUPFAM" id="SSF111369">
    <property type="entry name" value="HlyD-like secretion proteins"/>
    <property type="match status" value="1"/>
</dbReference>
<dbReference type="Gene3D" id="1.10.287.470">
    <property type="entry name" value="Helix hairpin bin"/>
    <property type="match status" value="1"/>
</dbReference>
<dbReference type="OrthoDB" id="9800613at2"/>
<evidence type="ECO:0000259" key="8">
    <source>
        <dbReference type="Pfam" id="PF25967"/>
    </source>
</evidence>
<dbReference type="PANTHER" id="PTHR30158:SF3">
    <property type="entry name" value="MULTIDRUG EFFLUX PUMP SUBUNIT ACRA-RELATED"/>
    <property type="match status" value="1"/>
</dbReference>
<dbReference type="RefSeq" id="WP_115467576.1">
    <property type="nucleotide sequence ID" value="NZ_QKRA01000003.1"/>
</dbReference>
<feature type="domain" description="Multidrug resistance protein MdtA-like C-terminal permuted SH3" evidence="8">
    <location>
        <begin position="306"/>
        <end position="366"/>
    </location>
</feature>
<evidence type="ECO:0000256" key="4">
    <source>
        <dbReference type="SAM" id="SignalP"/>
    </source>
</evidence>
<dbReference type="FunFam" id="2.40.420.20:FF:000001">
    <property type="entry name" value="Efflux RND transporter periplasmic adaptor subunit"/>
    <property type="match status" value="1"/>
</dbReference>
<dbReference type="Proteomes" id="UP000254326">
    <property type="component" value="Unassembled WGS sequence"/>
</dbReference>
<organism evidence="9 10">
    <name type="scientific">Marinomonas piezotolerans</name>
    <dbReference type="NCBI Taxonomy" id="2213058"/>
    <lineage>
        <taxon>Bacteria</taxon>
        <taxon>Pseudomonadati</taxon>
        <taxon>Pseudomonadota</taxon>
        <taxon>Gammaproteobacteria</taxon>
        <taxon>Oceanospirillales</taxon>
        <taxon>Oceanospirillaceae</taxon>
        <taxon>Marinomonas</taxon>
    </lineage>
</organism>
<keyword evidence="10" id="KW-1185">Reference proteome</keyword>
<sequence>MLSRNTLLIGVMLASAVLAGCQESESSSKSGAASAPQQRPATQVGVITIQSADVELTSELPGRTVSSLEAEIRPQVGGIVEKRLFEEGQTVAAGDLLYQIESSSYESRVEQAQADLESAEATLKSTKQTYDRYRALKQQNNVSQQNLDDAYVAYLSAVAAQKKAKASLNSAKIDLEHTQITAPIDGKIGISRVSVGALVTAAQATVMTTIRATSPMYVDLAQTSVDQLHIRTLLRDANIEQGSQNVTLTLEDGSVYPFEGKVKTREVSVDAQTGSVTIRAQFPNPDGLLLPGMFVRGEIADLRDRQALLVPQQGISRNVKGEAVALVVTPDNKVEQRIVKTERAVGNQWYVTQGITVGDKVIVEGTAKVRVGSDVTSVELKRDAQTGRMVAVNAATSGQ</sequence>
<feature type="chain" id="PRO_5016835162" evidence="4">
    <location>
        <begin position="20"/>
        <end position="399"/>
    </location>
</feature>
<name>A0A370U995_9GAMM</name>
<dbReference type="Gene3D" id="2.40.50.100">
    <property type="match status" value="1"/>
</dbReference>
<dbReference type="InterPro" id="IPR058626">
    <property type="entry name" value="MdtA-like_b-barrel"/>
</dbReference>
<keyword evidence="4" id="KW-0732">Signal</keyword>
<dbReference type="Pfam" id="PF25944">
    <property type="entry name" value="Beta-barrel_RND"/>
    <property type="match status" value="1"/>
</dbReference>
<comment type="caution">
    <text evidence="9">The sequence shown here is derived from an EMBL/GenBank/DDBJ whole genome shotgun (WGS) entry which is preliminary data.</text>
</comment>
<accession>A0A370U995</accession>
<dbReference type="EMBL" id="QKRA01000003">
    <property type="protein sequence ID" value="RDL44313.1"/>
    <property type="molecule type" value="Genomic_DNA"/>
</dbReference>
<feature type="domain" description="Multidrug resistance protein MdtA-like alpha-helical hairpin" evidence="5">
    <location>
        <begin position="110"/>
        <end position="178"/>
    </location>
</feature>
<dbReference type="InterPro" id="IPR058624">
    <property type="entry name" value="MdtA-like_HH"/>
</dbReference>
<evidence type="ECO:0000256" key="1">
    <source>
        <dbReference type="ARBA" id="ARBA00004519"/>
    </source>
</evidence>
<comment type="subcellular location">
    <subcellularLocation>
        <location evidence="1">Cell inner membrane</location>
        <topology evidence="1">Lipid-anchor</topology>
    </subcellularLocation>
</comment>
<dbReference type="InterPro" id="IPR058627">
    <property type="entry name" value="MdtA-like_C"/>
</dbReference>
<dbReference type="InterPro" id="IPR006143">
    <property type="entry name" value="RND_pump_MFP"/>
</dbReference>
<evidence type="ECO:0000313" key="10">
    <source>
        <dbReference type="Proteomes" id="UP000254326"/>
    </source>
</evidence>
<dbReference type="Gene3D" id="2.40.30.170">
    <property type="match status" value="1"/>
</dbReference>
<evidence type="ECO:0000259" key="6">
    <source>
        <dbReference type="Pfam" id="PF25917"/>
    </source>
</evidence>
<protein>
    <submittedName>
        <fullName evidence="9">Efflux transporter periplasmic adaptor subunit</fullName>
    </submittedName>
</protein>
<dbReference type="Pfam" id="PF25876">
    <property type="entry name" value="HH_MFP_RND"/>
    <property type="match status" value="1"/>
</dbReference>
<proteinExistence type="inferred from homology"/>
<dbReference type="Pfam" id="PF25967">
    <property type="entry name" value="RND-MFP_C"/>
    <property type="match status" value="1"/>
</dbReference>
<feature type="coiled-coil region" evidence="3">
    <location>
        <begin position="102"/>
        <end position="136"/>
    </location>
</feature>
<dbReference type="GO" id="GO:0005886">
    <property type="term" value="C:plasma membrane"/>
    <property type="evidence" value="ECO:0007669"/>
    <property type="project" value="UniProtKB-SubCell"/>
</dbReference>
<dbReference type="InterPro" id="IPR058625">
    <property type="entry name" value="MdtA-like_BSH"/>
</dbReference>
<gene>
    <name evidence="9" type="ORF">DN730_07870</name>
</gene>
<feature type="domain" description="Multidrug resistance protein MdtA-like barrel-sandwich hybrid" evidence="6">
    <location>
        <begin position="70"/>
        <end position="210"/>
    </location>
</feature>
<dbReference type="NCBIfam" id="TIGR01730">
    <property type="entry name" value="RND_mfp"/>
    <property type="match status" value="1"/>
</dbReference>
<comment type="similarity">
    <text evidence="2">Belongs to the membrane fusion protein (MFP) (TC 8.A.1) family.</text>
</comment>
<dbReference type="PROSITE" id="PS51257">
    <property type="entry name" value="PROKAR_LIPOPROTEIN"/>
    <property type="match status" value="1"/>
</dbReference>
<dbReference type="GO" id="GO:0022857">
    <property type="term" value="F:transmembrane transporter activity"/>
    <property type="evidence" value="ECO:0007669"/>
    <property type="project" value="InterPro"/>
</dbReference>
<feature type="signal peptide" evidence="4">
    <location>
        <begin position="1"/>
        <end position="19"/>
    </location>
</feature>
<dbReference type="PANTHER" id="PTHR30158">
    <property type="entry name" value="ACRA/E-RELATED COMPONENT OF DRUG EFFLUX TRANSPORTER"/>
    <property type="match status" value="1"/>
</dbReference>
<evidence type="ECO:0000256" key="2">
    <source>
        <dbReference type="ARBA" id="ARBA00009477"/>
    </source>
</evidence>
<evidence type="ECO:0000313" key="9">
    <source>
        <dbReference type="EMBL" id="RDL44313.1"/>
    </source>
</evidence>
<dbReference type="Gene3D" id="2.40.420.20">
    <property type="match status" value="1"/>
</dbReference>
<evidence type="ECO:0000256" key="3">
    <source>
        <dbReference type="SAM" id="Coils"/>
    </source>
</evidence>
<evidence type="ECO:0000259" key="5">
    <source>
        <dbReference type="Pfam" id="PF25876"/>
    </source>
</evidence>
<dbReference type="GO" id="GO:0046677">
    <property type="term" value="P:response to antibiotic"/>
    <property type="evidence" value="ECO:0007669"/>
    <property type="project" value="TreeGrafter"/>
</dbReference>